<accession>A0A2J6RUH2</accession>
<sequence length="435" mass="49008">MDQSLKATLTKRVDGSALSYKQISVTEGGGELLTISLQRTIRVPDNEKSFELPPDLGPFPIYSISDHKDVLPSVLVKKRGVLFQFIREALWIRFRSKVPMAIKVYVGGVNAISGESKTAQRTSHESKQDYLVVPNQYWLDGIVTSKKTVSQFVATPLNSGYSVEDQITGADRIGGLQFEIIPRFRDITSQGFLLYIRGIQDNFQIVVQGPDTIDHVKQLIAGRRGYPPHMQRLVRGYKQLEDGRTLNDYNVRQDQTVYVLCRMRGGAIENDTPAEEMSVAAGGSINQVIKNDFYDFIRWDESRSIMLNISLINAPVLKSFGLPVPTTPISAQTYAENGYPFFKLYEEPTGIFGELCHLKTLGRLKTVGKLDEEKGSNEPHDSEEDLEFRTLEIGTWKQLIDQELADGMGSIELGPDEEKSVFLPFHPANYKHYDY</sequence>
<dbReference type="EMBL" id="KZ613943">
    <property type="protein sequence ID" value="PMD42155.1"/>
    <property type="molecule type" value="Genomic_DNA"/>
</dbReference>
<dbReference type="InterPro" id="IPR000626">
    <property type="entry name" value="Ubiquitin-like_dom"/>
</dbReference>
<dbReference type="InterPro" id="IPR029071">
    <property type="entry name" value="Ubiquitin-like_domsf"/>
</dbReference>
<dbReference type="PRINTS" id="PR00348">
    <property type="entry name" value="UBIQUITIN"/>
</dbReference>
<feature type="domain" description="Ubiquitin-like" evidence="1">
    <location>
        <begin position="192"/>
        <end position="266"/>
    </location>
</feature>
<evidence type="ECO:0000313" key="3">
    <source>
        <dbReference type="Proteomes" id="UP000235786"/>
    </source>
</evidence>
<dbReference type="AlphaFoldDB" id="A0A2J6RUH2"/>
<dbReference type="SUPFAM" id="SSF54236">
    <property type="entry name" value="Ubiquitin-like"/>
    <property type="match status" value="1"/>
</dbReference>
<keyword evidence="3" id="KW-1185">Reference proteome</keyword>
<reference evidence="2 3" key="1">
    <citation type="submission" date="2016-04" db="EMBL/GenBank/DDBJ databases">
        <title>A degradative enzymes factory behind the ericoid mycorrhizal symbiosis.</title>
        <authorList>
            <consortium name="DOE Joint Genome Institute"/>
            <person name="Martino E."/>
            <person name="Morin E."/>
            <person name="Grelet G."/>
            <person name="Kuo A."/>
            <person name="Kohler A."/>
            <person name="Daghino S."/>
            <person name="Barry K."/>
            <person name="Choi C."/>
            <person name="Cichocki N."/>
            <person name="Clum A."/>
            <person name="Copeland A."/>
            <person name="Hainaut M."/>
            <person name="Haridas S."/>
            <person name="Labutti K."/>
            <person name="Lindquist E."/>
            <person name="Lipzen A."/>
            <person name="Khouja H.-R."/>
            <person name="Murat C."/>
            <person name="Ohm R."/>
            <person name="Olson A."/>
            <person name="Spatafora J."/>
            <person name="Veneault-Fourrey C."/>
            <person name="Henrissat B."/>
            <person name="Grigoriev I."/>
            <person name="Martin F."/>
            <person name="Perotto S."/>
        </authorList>
    </citation>
    <scope>NUCLEOTIDE SEQUENCE [LARGE SCALE GENOMIC DNA]</scope>
    <source>
        <strain evidence="2 3">F</strain>
    </source>
</reference>
<dbReference type="Pfam" id="PF00240">
    <property type="entry name" value="ubiquitin"/>
    <property type="match status" value="1"/>
</dbReference>
<dbReference type="SMART" id="SM00213">
    <property type="entry name" value="UBQ"/>
    <property type="match status" value="1"/>
</dbReference>
<dbReference type="PANTHER" id="PTHR10666">
    <property type="entry name" value="UBIQUITIN"/>
    <property type="match status" value="1"/>
</dbReference>
<organism evidence="2 3">
    <name type="scientific">Hyaloscypha variabilis (strain UAMH 11265 / GT02V1 / F)</name>
    <name type="common">Meliniomyces variabilis</name>
    <dbReference type="NCBI Taxonomy" id="1149755"/>
    <lineage>
        <taxon>Eukaryota</taxon>
        <taxon>Fungi</taxon>
        <taxon>Dikarya</taxon>
        <taxon>Ascomycota</taxon>
        <taxon>Pezizomycotina</taxon>
        <taxon>Leotiomycetes</taxon>
        <taxon>Helotiales</taxon>
        <taxon>Hyaloscyphaceae</taxon>
        <taxon>Hyaloscypha</taxon>
        <taxon>Hyaloscypha variabilis</taxon>
    </lineage>
</organism>
<name>A0A2J6RUH2_HYAVF</name>
<protein>
    <recommendedName>
        <fullName evidence="1">Ubiquitin-like domain-containing protein</fullName>
    </recommendedName>
</protein>
<evidence type="ECO:0000259" key="1">
    <source>
        <dbReference type="PROSITE" id="PS50053"/>
    </source>
</evidence>
<evidence type="ECO:0000313" key="2">
    <source>
        <dbReference type="EMBL" id="PMD42155.1"/>
    </source>
</evidence>
<dbReference type="PROSITE" id="PS50053">
    <property type="entry name" value="UBIQUITIN_2"/>
    <property type="match status" value="1"/>
</dbReference>
<dbReference type="InterPro" id="IPR019956">
    <property type="entry name" value="Ubiquitin_dom"/>
</dbReference>
<dbReference type="InterPro" id="IPR050158">
    <property type="entry name" value="Ubiquitin_ubiquitin-like"/>
</dbReference>
<dbReference type="Proteomes" id="UP000235786">
    <property type="component" value="Unassembled WGS sequence"/>
</dbReference>
<dbReference type="STRING" id="1149755.A0A2J6RUH2"/>
<dbReference type="Gene3D" id="3.10.20.90">
    <property type="entry name" value="Phosphatidylinositol 3-kinase Catalytic Subunit, Chain A, domain 1"/>
    <property type="match status" value="1"/>
</dbReference>
<gene>
    <name evidence="2" type="ORF">L207DRAFT_580830</name>
</gene>
<dbReference type="OrthoDB" id="428577at2759"/>
<proteinExistence type="predicted"/>